<dbReference type="SUPFAM" id="SSF75011">
    <property type="entry name" value="3-carboxy-cis,cis-mucoante lactonizing enzyme"/>
    <property type="match status" value="1"/>
</dbReference>
<evidence type="ECO:0008006" key="3">
    <source>
        <dbReference type="Google" id="ProtNLM"/>
    </source>
</evidence>
<dbReference type="PANTHER" id="PTHR47197">
    <property type="entry name" value="PROTEIN NIRF"/>
    <property type="match status" value="1"/>
</dbReference>
<accession>A0A0Q4B6H4</accession>
<dbReference type="Gene3D" id="2.130.10.10">
    <property type="entry name" value="YVTN repeat-like/Quinoprotein amine dehydrogenase"/>
    <property type="match status" value="1"/>
</dbReference>
<dbReference type="Proteomes" id="UP000054172">
    <property type="component" value="Unassembled WGS sequence"/>
</dbReference>
<gene>
    <name evidence="1" type="ORF">AL399_06875</name>
</gene>
<evidence type="ECO:0000313" key="1">
    <source>
        <dbReference type="EMBL" id="KQM08509.1"/>
    </source>
</evidence>
<dbReference type="InterPro" id="IPR031815">
    <property type="entry name" value="DUF5074"/>
</dbReference>
<dbReference type="STRING" id="1702214.AL399_06875"/>
<name>A0A0Q4B6H4_9BACT</name>
<dbReference type="PROSITE" id="PS51257">
    <property type="entry name" value="PROKAR_LIPOPROTEIN"/>
    <property type="match status" value="1"/>
</dbReference>
<organism evidence="1 2">
    <name type="scientific">Candidatus [Bacteroides] periocalifornicus</name>
    <dbReference type="NCBI Taxonomy" id="1702214"/>
    <lineage>
        <taxon>Bacteria</taxon>
        <taxon>Pseudomonadati</taxon>
        <taxon>Bacteroidota</taxon>
    </lineage>
</organism>
<evidence type="ECO:0000313" key="2">
    <source>
        <dbReference type="Proteomes" id="UP000054172"/>
    </source>
</evidence>
<comment type="caution">
    <text evidence="1">The sequence shown here is derived from an EMBL/GenBank/DDBJ whole genome shotgun (WGS) entry which is preliminary data.</text>
</comment>
<dbReference type="AlphaFoldDB" id="A0A0Q4B6H4"/>
<protein>
    <recommendedName>
        <fullName evidence="3">Lipoprotein</fullName>
    </recommendedName>
</protein>
<dbReference type="InterPro" id="IPR015943">
    <property type="entry name" value="WD40/YVTN_repeat-like_dom_sf"/>
</dbReference>
<reference evidence="1" key="1">
    <citation type="submission" date="2015-08" db="EMBL/GenBank/DDBJ databases">
        <title>Candidatus Bacteriodes Periocalifornicus.</title>
        <authorList>
            <person name="McLean J.S."/>
            <person name="Kelley S."/>
        </authorList>
    </citation>
    <scope>NUCLEOTIDE SEQUENCE [LARGE SCALE GENOMIC DNA]</scope>
    <source>
        <strain evidence="1">12B</strain>
    </source>
</reference>
<dbReference type="InterPro" id="IPR051200">
    <property type="entry name" value="Host-pathogen_enzymatic-act"/>
</dbReference>
<proteinExistence type="predicted"/>
<dbReference type="PATRIC" id="fig|1702214.3.peg.859"/>
<dbReference type="PANTHER" id="PTHR47197:SF3">
    <property type="entry name" value="DIHYDRO-HEME D1 DEHYDROGENASE"/>
    <property type="match status" value="1"/>
</dbReference>
<sequence length="394" mass="44360">MMWQAGRRAYYWCVWLGIVCFSALAIGCRKEEYYPRATHERISIEPVPDAEIVGFYLLNSGGKGDNEATLDYFDYTTSTYYRNVYAERNPEAVPELGDNGVDVQVWKGRLYVVLNGSHRVEVLDAYTTRRLGSVAVNDCRRVAFDSTSGYVTSYYKRSAQQDPRQLGGVVRFDLQSLAITGGITVGYQPEDMLVLKKNTMLVTNSGVYNAPDYDDRLSVIDLENFTQRGYVRVGQMPWELAEDTRGNVWVSTRPAGGRGQIYKVRQDDEGSFMQNSSPIGFKCLSMAPYNGTLYAIGGELSPGGRPTNFAFWKAPMRGIVVDFSPIAMKQGRNEIESPTSLVVNPETREYLVTDARNYTSSGMLYCYSASGNLLWRVRTGIIPRKIAFVWRKRG</sequence>
<dbReference type="EMBL" id="LIIK01000034">
    <property type="protein sequence ID" value="KQM08509.1"/>
    <property type="molecule type" value="Genomic_DNA"/>
</dbReference>
<dbReference type="Pfam" id="PF16819">
    <property type="entry name" value="DUF5074"/>
    <property type="match status" value="1"/>
</dbReference>
<keyword evidence="2" id="KW-1185">Reference proteome</keyword>